<protein>
    <submittedName>
        <fullName evidence="1">Uncharacterized protein</fullName>
    </submittedName>
</protein>
<dbReference type="Proteomes" id="UP001459105">
    <property type="component" value="Segment"/>
</dbReference>
<proteinExistence type="predicted"/>
<evidence type="ECO:0000313" key="2">
    <source>
        <dbReference type="Proteomes" id="UP001459105"/>
    </source>
</evidence>
<accession>A0AAX4QG33</accession>
<name>A0AAX4QG33_9CAUD</name>
<sequence length="161" mass="17088">MVTTRPQVTTTASLTHLLNSAAAGAAFVTDPIQLSDINQEGFDAVRIFLRVRTGAVAPIAGSKISLYLVYGDDDGTPHIDGGLPNALTAITAGTLDDVLPYVEPLGEMPLRRTANADAFKSFSFSPKAAHTVQLVIVNDGDQSLNAGNHHLRWVGMLYGSR</sequence>
<evidence type="ECO:0000313" key="1">
    <source>
        <dbReference type="EMBL" id="XAI95499.1"/>
    </source>
</evidence>
<dbReference type="EMBL" id="PP438412">
    <property type="protein sequence ID" value="XAI95499.1"/>
    <property type="molecule type" value="Genomic_DNA"/>
</dbReference>
<reference evidence="1" key="1">
    <citation type="submission" date="2024-03" db="EMBL/GenBank/DDBJ databases">
        <authorList>
            <person name="Lin W."/>
            <person name="Li D."/>
            <person name="Tong Y."/>
        </authorList>
    </citation>
    <scope>NUCLEOTIDE SEQUENCE</scope>
</reference>
<organism evidence="1 2">
    <name type="scientific">Microcystis phage Mvi-JY20</name>
    <dbReference type="NCBI Taxonomy" id="3128146"/>
    <lineage>
        <taxon>Viruses</taxon>
        <taxon>Duplodnaviria</taxon>
        <taxon>Heunggongvirae</taxon>
        <taxon>Uroviricota</taxon>
        <taxon>Caudoviricetes</taxon>
    </lineage>
</organism>